<reference evidence="20 21" key="1">
    <citation type="submission" date="2019-01" db="EMBL/GenBank/DDBJ databases">
        <title>Sequencing of cultivated peanut Arachis hypogaea provides insights into genome evolution and oil improvement.</title>
        <authorList>
            <person name="Chen X."/>
        </authorList>
    </citation>
    <scope>NUCLEOTIDE SEQUENCE [LARGE SCALE GENOMIC DNA]</scope>
    <source>
        <strain evidence="21">cv. Fuhuasheng</strain>
        <tissue evidence="20">Leaves</tissue>
    </source>
</reference>
<dbReference type="GO" id="GO:0006952">
    <property type="term" value="P:defense response"/>
    <property type="evidence" value="ECO:0007669"/>
    <property type="project" value="UniProtKB-KW"/>
</dbReference>
<name>A0A445ELB3_ARAHY</name>
<dbReference type="SMART" id="SM00547">
    <property type="entry name" value="ZnF_RBZ"/>
    <property type="match status" value="2"/>
</dbReference>
<feature type="chain" id="PRO_5019375727" description="glucan endo-1,3-beta-D-glucosidase" evidence="18">
    <location>
        <begin position="34"/>
        <end position="964"/>
    </location>
</feature>
<evidence type="ECO:0000256" key="6">
    <source>
        <dbReference type="ARBA" id="ARBA00022723"/>
    </source>
</evidence>
<dbReference type="FunFam" id="3.20.20.80:FF:000002">
    <property type="entry name" value="Glucan endo-1,3-beta-glucosidase 3"/>
    <property type="match status" value="1"/>
</dbReference>
<proteinExistence type="inferred from homology"/>
<evidence type="ECO:0000256" key="9">
    <source>
        <dbReference type="ARBA" id="ARBA00022801"/>
    </source>
</evidence>
<evidence type="ECO:0000256" key="16">
    <source>
        <dbReference type="RuleBase" id="RU004335"/>
    </source>
</evidence>
<dbReference type="GO" id="GO:0005975">
    <property type="term" value="P:carbohydrate metabolic process"/>
    <property type="evidence" value="ECO:0007669"/>
    <property type="project" value="InterPro"/>
</dbReference>
<protein>
    <recommendedName>
        <fullName evidence="4">glucan endo-1,3-beta-D-glucosidase</fullName>
        <ecNumber evidence="4">3.2.1.39</ecNumber>
    </recommendedName>
    <alternativeName>
        <fullName evidence="14">(1-&gt;3)-beta-glucan endohydrolase</fullName>
    </alternativeName>
    <alternativeName>
        <fullName evidence="15">Beta-1,3-endoglucanase</fullName>
    </alternativeName>
</protein>
<feature type="domain" description="RanBP2-type" evidence="19">
    <location>
        <begin position="587"/>
        <end position="606"/>
    </location>
</feature>
<keyword evidence="5" id="KW-0449">Lipoprotein</keyword>
<evidence type="ECO:0000256" key="4">
    <source>
        <dbReference type="ARBA" id="ARBA00012780"/>
    </source>
</evidence>
<evidence type="ECO:0000256" key="14">
    <source>
        <dbReference type="ARBA" id="ARBA00033335"/>
    </source>
</evidence>
<dbReference type="FunFam" id="3.60.10.10:FF:000058">
    <property type="entry name" value="Tyrosyl-DNA phosphodiesterase 2"/>
    <property type="match status" value="1"/>
</dbReference>
<evidence type="ECO:0000256" key="2">
    <source>
        <dbReference type="ARBA" id="ARBA00004609"/>
    </source>
</evidence>
<dbReference type="InterPro" id="IPR017853">
    <property type="entry name" value="GH"/>
</dbReference>
<sequence length="964" mass="107178">MAISKLTRTNTFLFFFFFFFLLFCTELPTPSLAQENQSDQPYVGVNIGTDVSNLLPPSQLVAFLQLQKITHIRIYDANPDILKALSRTKIRVIISVPNNQLLAIGSSNTTAASWIDRNVVSFYPDTLITAISVGDEVLTTVPSSAPLILPAIQSLYSALVASNLHQHIKISTPHAASIILDPFPPSQAFFNQSFSSVIVPLLQFLSRTGSPLMMNLYPYYVFMQNKGVVPIDNALFKPLTPSKEMVDPNTLLHYTNVLDAMVDAAYFSMKNLNITDVVVLVTETGWPSKGDSKEPYATKDNADTYNSNLISHILGHGGTPLHPETTSSVYIYELFNEDLRSPPVSEANWGLFYGNTTPAYLLHVSGIGTFMANDTTNQTYCIAMDGFDTKTLQAALDWACGPGRANCSEIQPGESCYQPNNVKSHASYAFDSYFQKEGKAPGTCDFKGVAMITTTDPSHGSCIFPGSKKVSNKTKDVVNSTQSSSAGEKLLRCRTFSFLKISAFSNILHIFLAAYFPIFLFLLLNPRTPKQSLIPVFYNSIPIKMSWACKKCTFVNPPSQKSQCEICSSSSSPPPLPSSSSSSPPKWSCKACTFLNPFKNSACEVCDTRCPVLSLSNVDDLNDTLQDAENDASVGSVFFPLRHCKRKATYDDDSAEPAPFRDVKAKASNDSIHLSSDDELVPEGKNAASGKDFTTLKILSYNVWFREDLELNKRMKAIGDLVQLHSPDFICLQEVTPNIFDIFKQSSWWNAYRCSVSSDKAYSRPYFCMLLSKLPVKSFSSKPFSNSIMGRELCIAEVEVAGGKSLVVATSHLESPCPAPPKWDQMYSKERVQQANEALSLLKKYPNVIFGGDMNWDDKLDGEYPLQNEWIDAWSELRPKEIGWTYDTKSNQMLSGNRTLQKRLDRFICRFHDLMITSIDMIGKDAIPGVIYTKEKKVRKEIKQLVLPVLPSDHYGLLLTISNK</sequence>
<keyword evidence="12" id="KW-1015">Disulfide bond</keyword>
<dbReference type="Gene3D" id="3.60.10.10">
    <property type="entry name" value="Endonuclease/exonuclease/phosphatase"/>
    <property type="match status" value="1"/>
</dbReference>
<evidence type="ECO:0000313" key="21">
    <source>
        <dbReference type="Proteomes" id="UP000289738"/>
    </source>
</evidence>
<comment type="similarity">
    <text evidence="3 16">Belongs to the glycosyl hydrolase 17 family.</text>
</comment>
<keyword evidence="5" id="KW-0325">Glycoprotein</keyword>
<dbReference type="Gene3D" id="3.20.20.80">
    <property type="entry name" value="Glycosidases"/>
    <property type="match status" value="1"/>
</dbReference>
<dbReference type="InterPro" id="IPR044965">
    <property type="entry name" value="Glyco_hydro_17_plant"/>
</dbReference>
<keyword evidence="21" id="KW-1185">Reference proteome</keyword>
<keyword evidence="7 18" id="KW-0732">Signal</keyword>
<accession>A0A445ELB3</accession>
<keyword evidence="8" id="KW-0863">Zinc-finger</keyword>
<comment type="caution">
    <text evidence="20">The sequence shown here is derived from an EMBL/GenBank/DDBJ whole genome shotgun (WGS) entry which is preliminary data.</text>
</comment>
<feature type="signal peptide" evidence="18">
    <location>
        <begin position="1"/>
        <end position="33"/>
    </location>
</feature>
<dbReference type="GO" id="GO:0008270">
    <property type="term" value="F:zinc ion binding"/>
    <property type="evidence" value="ECO:0007669"/>
    <property type="project" value="UniProtKB-KW"/>
</dbReference>
<dbReference type="PANTHER" id="PTHR32227">
    <property type="entry name" value="GLUCAN ENDO-1,3-BETA-GLUCOSIDASE BG1-RELATED-RELATED"/>
    <property type="match status" value="1"/>
</dbReference>
<evidence type="ECO:0000256" key="18">
    <source>
        <dbReference type="SAM" id="SignalP"/>
    </source>
</evidence>
<dbReference type="PROSITE" id="PS01358">
    <property type="entry name" value="ZF_RANBP2_1"/>
    <property type="match status" value="1"/>
</dbReference>
<keyword evidence="13 17" id="KW-0326">Glycosidase</keyword>
<dbReference type="SUPFAM" id="SSF56219">
    <property type="entry name" value="DNase I-like"/>
    <property type="match status" value="1"/>
</dbReference>
<keyword evidence="9 17" id="KW-0378">Hydrolase</keyword>
<evidence type="ECO:0000256" key="17">
    <source>
        <dbReference type="RuleBase" id="RU004336"/>
    </source>
</evidence>
<dbReference type="GO" id="GO:0042973">
    <property type="term" value="F:glucan endo-1,3-beta-D-glucosidase activity"/>
    <property type="evidence" value="ECO:0007669"/>
    <property type="project" value="UniProtKB-EC"/>
</dbReference>
<evidence type="ECO:0000256" key="13">
    <source>
        <dbReference type="ARBA" id="ARBA00023295"/>
    </source>
</evidence>
<keyword evidence="5" id="KW-0336">GPI-anchor</keyword>
<dbReference type="FunFam" id="1.20.58.1040:FF:000009">
    <property type="entry name" value="Glucan endo-1,3-beta-glucosidase 1"/>
    <property type="match status" value="1"/>
</dbReference>
<evidence type="ECO:0000256" key="3">
    <source>
        <dbReference type="ARBA" id="ARBA00008773"/>
    </source>
</evidence>
<dbReference type="Gene3D" id="1.20.58.1040">
    <property type="match status" value="1"/>
</dbReference>
<evidence type="ECO:0000256" key="8">
    <source>
        <dbReference type="ARBA" id="ARBA00022771"/>
    </source>
</evidence>
<dbReference type="InterPro" id="IPR005135">
    <property type="entry name" value="Endo/exonuclease/phosphatase"/>
</dbReference>
<dbReference type="SUPFAM" id="SSF90209">
    <property type="entry name" value="Ran binding protein zinc finger-like"/>
    <property type="match status" value="1"/>
</dbReference>
<keyword evidence="10" id="KW-0611">Plant defense</keyword>
<keyword evidence="11" id="KW-0862">Zinc</keyword>
<dbReference type="Proteomes" id="UP000289738">
    <property type="component" value="Chromosome A01"/>
</dbReference>
<dbReference type="EC" id="3.2.1.39" evidence="4"/>
<evidence type="ECO:0000256" key="7">
    <source>
        <dbReference type="ARBA" id="ARBA00022729"/>
    </source>
</evidence>
<dbReference type="AlphaFoldDB" id="A0A445ELB3"/>
<dbReference type="Gene3D" id="2.30.30.380">
    <property type="entry name" value="Zn-finger domain of Sec23/24"/>
    <property type="match status" value="1"/>
</dbReference>
<dbReference type="InterPro" id="IPR036691">
    <property type="entry name" value="Endo/exonu/phosph_ase_sf"/>
</dbReference>
<dbReference type="InterPro" id="IPR012946">
    <property type="entry name" value="X8"/>
</dbReference>
<dbReference type="GO" id="GO:0098552">
    <property type="term" value="C:side of membrane"/>
    <property type="evidence" value="ECO:0007669"/>
    <property type="project" value="UniProtKB-KW"/>
</dbReference>
<dbReference type="InterPro" id="IPR001876">
    <property type="entry name" value="Znf_RanBP2"/>
</dbReference>
<evidence type="ECO:0000256" key="5">
    <source>
        <dbReference type="ARBA" id="ARBA00022622"/>
    </source>
</evidence>
<dbReference type="Pfam" id="PF03372">
    <property type="entry name" value="Exo_endo_phos"/>
    <property type="match status" value="1"/>
</dbReference>
<keyword evidence="5" id="KW-0472">Membrane</keyword>
<dbReference type="CDD" id="cd09080">
    <property type="entry name" value="TDP2"/>
    <property type="match status" value="1"/>
</dbReference>
<gene>
    <name evidence="20" type="ORF">Ahy_A01g000785</name>
</gene>
<comment type="catalytic activity">
    <reaction evidence="1">
        <text>Hydrolysis of (1-&gt;3)-beta-D-glucosidic linkages in (1-&gt;3)-beta-D-glucans.</text>
        <dbReference type="EC" id="3.2.1.39"/>
    </reaction>
</comment>
<dbReference type="PROSITE" id="PS00587">
    <property type="entry name" value="GLYCOSYL_HYDROL_F17"/>
    <property type="match status" value="1"/>
</dbReference>
<evidence type="ECO:0000313" key="20">
    <source>
        <dbReference type="EMBL" id="RYR76176.1"/>
    </source>
</evidence>
<comment type="subcellular location">
    <subcellularLocation>
        <location evidence="2">Cell membrane</location>
        <topology evidence="2">Lipid-anchor</topology>
        <topology evidence="2">GPI-anchor</topology>
    </subcellularLocation>
</comment>
<dbReference type="SUPFAM" id="SSF51445">
    <property type="entry name" value="(Trans)glycosidases"/>
    <property type="match status" value="1"/>
</dbReference>
<evidence type="ECO:0000256" key="1">
    <source>
        <dbReference type="ARBA" id="ARBA00000382"/>
    </source>
</evidence>
<dbReference type="Pfam" id="PF07983">
    <property type="entry name" value="X8"/>
    <property type="match status" value="1"/>
</dbReference>
<dbReference type="STRING" id="3818.A0A445ELB3"/>
<dbReference type="SMART" id="SM00768">
    <property type="entry name" value="X8"/>
    <property type="match status" value="1"/>
</dbReference>
<evidence type="ECO:0000256" key="11">
    <source>
        <dbReference type="ARBA" id="ARBA00022833"/>
    </source>
</evidence>
<evidence type="ECO:0000256" key="15">
    <source>
        <dbReference type="ARBA" id="ARBA00033417"/>
    </source>
</evidence>
<evidence type="ECO:0000259" key="19">
    <source>
        <dbReference type="PROSITE" id="PS01358"/>
    </source>
</evidence>
<evidence type="ECO:0000256" key="10">
    <source>
        <dbReference type="ARBA" id="ARBA00022821"/>
    </source>
</evidence>
<dbReference type="Pfam" id="PF00332">
    <property type="entry name" value="Glyco_hydro_17"/>
    <property type="match status" value="1"/>
</dbReference>
<keyword evidence="6" id="KW-0479">Metal-binding</keyword>
<dbReference type="GO" id="GO:0005886">
    <property type="term" value="C:plasma membrane"/>
    <property type="evidence" value="ECO:0007669"/>
    <property type="project" value="UniProtKB-SubCell"/>
</dbReference>
<dbReference type="InterPro" id="IPR036443">
    <property type="entry name" value="Znf_RanBP2_sf"/>
</dbReference>
<dbReference type="EMBL" id="SDMP01000001">
    <property type="protein sequence ID" value="RYR76176.1"/>
    <property type="molecule type" value="Genomic_DNA"/>
</dbReference>
<organism evidence="20 21">
    <name type="scientific">Arachis hypogaea</name>
    <name type="common">Peanut</name>
    <dbReference type="NCBI Taxonomy" id="3818"/>
    <lineage>
        <taxon>Eukaryota</taxon>
        <taxon>Viridiplantae</taxon>
        <taxon>Streptophyta</taxon>
        <taxon>Embryophyta</taxon>
        <taxon>Tracheophyta</taxon>
        <taxon>Spermatophyta</taxon>
        <taxon>Magnoliopsida</taxon>
        <taxon>eudicotyledons</taxon>
        <taxon>Gunneridae</taxon>
        <taxon>Pentapetalae</taxon>
        <taxon>rosids</taxon>
        <taxon>fabids</taxon>
        <taxon>Fabales</taxon>
        <taxon>Fabaceae</taxon>
        <taxon>Papilionoideae</taxon>
        <taxon>50 kb inversion clade</taxon>
        <taxon>dalbergioids sensu lato</taxon>
        <taxon>Dalbergieae</taxon>
        <taxon>Pterocarpus clade</taxon>
        <taxon>Arachis</taxon>
    </lineage>
</organism>
<dbReference type="InterPro" id="IPR000490">
    <property type="entry name" value="Glyco_hydro_17"/>
</dbReference>
<evidence type="ECO:0000256" key="12">
    <source>
        <dbReference type="ARBA" id="ARBA00023157"/>
    </source>
</evidence>